<evidence type="ECO:0000259" key="2">
    <source>
        <dbReference type="Pfam" id="PF05970"/>
    </source>
</evidence>
<dbReference type="InterPro" id="IPR010285">
    <property type="entry name" value="DNA_helicase_pif1-like_DEAD"/>
</dbReference>
<dbReference type="PANTHER" id="PTHR47642:SF5">
    <property type="entry name" value="ATP-DEPENDENT DNA HELICASE"/>
    <property type="match status" value="1"/>
</dbReference>
<dbReference type="Proteomes" id="UP000789405">
    <property type="component" value="Unassembled WGS sequence"/>
</dbReference>
<organism evidence="3 4">
    <name type="scientific">Dentiscutata erythropus</name>
    <dbReference type="NCBI Taxonomy" id="1348616"/>
    <lineage>
        <taxon>Eukaryota</taxon>
        <taxon>Fungi</taxon>
        <taxon>Fungi incertae sedis</taxon>
        <taxon>Mucoromycota</taxon>
        <taxon>Glomeromycotina</taxon>
        <taxon>Glomeromycetes</taxon>
        <taxon>Diversisporales</taxon>
        <taxon>Gigasporaceae</taxon>
        <taxon>Dentiscutata</taxon>
    </lineage>
</organism>
<dbReference type="GO" id="GO:0043139">
    <property type="term" value="F:5'-3' DNA helicase activity"/>
    <property type="evidence" value="ECO:0007669"/>
    <property type="project" value="UniProtKB-EC"/>
</dbReference>
<keyword evidence="1" id="KW-0233">DNA recombination</keyword>
<evidence type="ECO:0000313" key="3">
    <source>
        <dbReference type="EMBL" id="CAG8744733.1"/>
    </source>
</evidence>
<dbReference type="AlphaFoldDB" id="A0A9N9IPX8"/>
<comment type="caution">
    <text evidence="3">The sequence shown here is derived from an EMBL/GenBank/DDBJ whole genome shotgun (WGS) entry which is preliminary data.</text>
</comment>
<keyword evidence="4" id="KW-1185">Reference proteome</keyword>
<dbReference type="SUPFAM" id="SSF52540">
    <property type="entry name" value="P-loop containing nucleoside triphosphate hydrolases"/>
    <property type="match status" value="1"/>
</dbReference>
<comment type="cofactor">
    <cofactor evidence="1">
        <name>Mg(2+)</name>
        <dbReference type="ChEBI" id="CHEBI:18420"/>
    </cofactor>
</comment>
<dbReference type="EMBL" id="CAJVPY010014119">
    <property type="protein sequence ID" value="CAG8744733.1"/>
    <property type="molecule type" value="Genomic_DNA"/>
</dbReference>
<keyword evidence="1" id="KW-0347">Helicase</keyword>
<dbReference type="GO" id="GO:0006310">
    <property type="term" value="P:DNA recombination"/>
    <property type="evidence" value="ECO:0007669"/>
    <property type="project" value="UniProtKB-KW"/>
</dbReference>
<reference evidence="3" key="1">
    <citation type="submission" date="2021-06" db="EMBL/GenBank/DDBJ databases">
        <authorList>
            <person name="Kallberg Y."/>
            <person name="Tangrot J."/>
            <person name="Rosling A."/>
        </authorList>
    </citation>
    <scope>NUCLEOTIDE SEQUENCE</scope>
    <source>
        <strain evidence="3">MA453B</strain>
    </source>
</reference>
<keyword evidence="1" id="KW-0227">DNA damage</keyword>
<dbReference type="OrthoDB" id="2325450at2759"/>
<evidence type="ECO:0000256" key="1">
    <source>
        <dbReference type="RuleBase" id="RU363044"/>
    </source>
</evidence>
<dbReference type="Gene3D" id="3.40.50.300">
    <property type="entry name" value="P-loop containing nucleotide triphosphate hydrolases"/>
    <property type="match status" value="1"/>
</dbReference>
<dbReference type="GO" id="GO:0005524">
    <property type="term" value="F:ATP binding"/>
    <property type="evidence" value="ECO:0007669"/>
    <property type="project" value="UniProtKB-KW"/>
</dbReference>
<feature type="domain" description="DNA helicase Pif1-like DEAD-box helicase" evidence="2">
    <location>
        <begin position="218"/>
        <end position="390"/>
    </location>
</feature>
<keyword evidence="1" id="KW-0547">Nucleotide-binding</keyword>
<comment type="catalytic activity">
    <reaction evidence="1">
        <text>ATP + H2O = ADP + phosphate + H(+)</text>
        <dbReference type="Rhea" id="RHEA:13065"/>
        <dbReference type="ChEBI" id="CHEBI:15377"/>
        <dbReference type="ChEBI" id="CHEBI:15378"/>
        <dbReference type="ChEBI" id="CHEBI:30616"/>
        <dbReference type="ChEBI" id="CHEBI:43474"/>
        <dbReference type="ChEBI" id="CHEBI:456216"/>
        <dbReference type="EC" id="5.6.2.3"/>
    </reaction>
</comment>
<dbReference type="InterPro" id="IPR051055">
    <property type="entry name" value="PIF1_helicase"/>
</dbReference>
<dbReference type="GO" id="GO:0000723">
    <property type="term" value="P:telomere maintenance"/>
    <property type="evidence" value="ECO:0007669"/>
    <property type="project" value="InterPro"/>
</dbReference>
<evidence type="ECO:0000313" key="4">
    <source>
        <dbReference type="Proteomes" id="UP000789405"/>
    </source>
</evidence>
<comment type="similarity">
    <text evidence="1">Belongs to the helicase family.</text>
</comment>
<name>A0A9N9IPX8_9GLOM</name>
<keyword evidence="1" id="KW-0067">ATP-binding</keyword>
<accession>A0A9N9IPX8</accession>
<keyword evidence="1" id="KW-0378">Hydrolase</keyword>
<dbReference type="Pfam" id="PF05970">
    <property type="entry name" value="PIF1"/>
    <property type="match status" value="1"/>
</dbReference>
<protein>
    <recommendedName>
        <fullName evidence="1">ATP-dependent DNA helicase</fullName>
        <ecNumber evidence="1">5.6.2.3</ecNumber>
    </recommendedName>
</protein>
<dbReference type="EC" id="5.6.2.3" evidence="1"/>
<dbReference type="InterPro" id="IPR027417">
    <property type="entry name" value="P-loop_NTPase"/>
</dbReference>
<dbReference type="GO" id="GO:0006281">
    <property type="term" value="P:DNA repair"/>
    <property type="evidence" value="ECO:0007669"/>
    <property type="project" value="UniProtKB-KW"/>
</dbReference>
<sequence>MIVLLCGKGLFKKNDTENAECYSLFILMLFKPWETIQDLLENYDSWAKACQAFLDSSYLSPRLKSIIYNIKLLYKCSEETALDRELRKNALKDPILAKAHRIDRSDPGYNTYNELDLSDNDELPINNTLSNNILEFNPEAIIRSGLKTIKMVDSAMSNTNFANNNLESETIHSSNAYDSANNTPMNTNINLQHNYKNTPLNITVTKNTNPLEQFASGLNEEQKKAYFLFCEHRQKNNQITKNSLLQLLLYFTGAGGTGKSRVIQAICSYFEYTLQSDKLIVLAPTGIAAVNICGNTIHSACGFGFNEGGNNYSNFSNEYKCQLQECWSKIEYAILDELSIVGQNLLAQFHTFIKKIKFNNDSTPFARINILFARDFIQSPPVLDKALYTPDKITCFTSAEYSSSKSKKRKYNINLLLINSRTVTNTTGRSLWLNVKHAVQLNILMRQIDNPFYTNILENMYHSNLTETQIAAL</sequence>
<dbReference type="PANTHER" id="PTHR47642">
    <property type="entry name" value="ATP-DEPENDENT DNA HELICASE"/>
    <property type="match status" value="1"/>
</dbReference>
<keyword evidence="1" id="KW-0234">DNA repair</keyword>
<gene>
    <name evidence="3" type="ORF">DERYTH_LOCUS16328</name>
</gene>
<proteinExistence type="inferred from homology"/>
<dbReference type="GO" id="GO:0016787">
    <property type="term" value="F:hydrolase activity"/>
    <property type="evidence" value="ECO:0007669"/>
    <property type="project" value="UniProtKB-KW"/>
</dbReference>